<evidence type="ECO:0000313" key="5">
    <source>
        <dbReference type="EMBL" id="CAB4747095.1"/>
    </source>
</evidence>
<sequence>MQACARDPKLLAMAVKSMENGVSAPGRAKIAFRHLRTDKWWVEPLISVVVLVSFIAYSTWRAFENAYYYVDHLVSPFYSPCLATSCPPEAALFGTPFGDWWTLSPALLILVFPLGFRLTCYYYRKTYYRAFWMSPPACSVAEPHRTYTGETRQPLLLQNSHRYFFFAGLIFNVILTYDAILAFKGQDGGFGMSVGTLVLLANASFLWLYSLSCHSCRHAVGGRLKHFSKHPMRYKLWTFVSTLNPHHPKFAWVSLIGVALCDLYVRSVATGQITNIYFF</sequence>
<evidence type="ECO:0000313" key="3">
    <source>
        <dbReference type="EMBL" id="CAB4341284.1"/>
    </source>
</evidence>
<name>A0A6J7RGQ5_9ZZZZ</name>
<feature type="transmembrane region" description="Helical" evidence="1">
    <location>
        <begin position="40"/>
        <end position="60"/>
    </location>
</feature>
<evidence type="ECO:0000313" key="8">
    <source>
        <dbReference type="EMBL" id="CAB5027959.1"/>
    </source>
</evidence>
<feature type="transmembrane region" description="Helical" evidence="1">
    <location>
        <begin position="189"/>
        <end position="209"/>
    </location>
</feature>
<gene>
    <name evidence="4" type="ORF">UFOPK2648_00193</name>
    <name evidence="5" type="ORF">UFOPK2824_00498</name>
    <name evidence="6" type="ORF">UFOPK3037_01233</name>
    <name evidence="7" type="ORF">UFOPK3278_00607</name>
    <name evidence="3" type="ORF">UFOPK3406_01020</name>
    <name evidence="2" type="ORF">UFOPK3925_00127</name>
    <name evidence="8" type="ORF">UFOPK4097_01378</name>
</gene>
<evidence type="ECO:0000313" key="6">
    <source>
        <dbReference type="EMBL" id="CAB4810135.1"/>
    </source>
</evidence>
<dbReference type="EMBL" id="CAEZYC010000005">
    <property type="protein sequence ID" value="CAB4698695.1"/>
    <property type="molecule type" value="Genomic_DNA"/>
</dbReference>
<evidence type="ECO:0000313" key="4">
    <source>
        <dbReference type="EMBL" id="CAB4698695.1"/>
    </source>
</evidence>
<dbReference type="EMBL" id="CAFBIX010000017">
    <property type="protein sequence ID" value="CAB4847545.1"/>
    <property type="molecule type" value="Genomic_DNA"/>
</dbReference>
<dbReference type="EMBL" id="CAFAAO010000018">
    <property type="protein sequence ID" value="CAB4810135.1"/>
    <property type="molecule type" value="Genomic_DNA"/>
</dbReference>
<evidence type="ECO:0000313" key="2">
    <source>
        <dbReference type="EMBL" id="CAB4330490.1"/>
    </source>
</evidence>
<dbReference type="EMBL" id="CAESAI010000024">
    <property type="protein sequence ID" value="CAB4341284.1"/>
    <property type="molecule type" value="Genomic_DNA"/>
</dbReference>
<dbReference type="EMBL" id="CAEZZD010000059">
    <property type="protein sequence ID" value="CAB4747095.1"/>
    <property type="molecule type" value="Genomic_DNA"/>
</dbReference>
<dbReference type="EMBL" id="CAFBPK010000028">
    <property type="protein sequence ID" value="CAB5027959.1"/>
    <property type="molecule type" value="Genomic_DNA"/>
</dbReference>
<reference evidence="8" key="1">
    <citation type="submission" date="2020-05" db="EMBL/GenBank/DDBJ databases">
        <authorList>
            <person name="Chiriac C."/>
            <person name="Salcher M."/>
            <person name="Ghai R."/>
            <person name="Kavagutti S V."/>
        </authorList>
    </citation>
    <scope>NUCLEOTIDE SEQUENCE</scope>
</reference>
<protein>
    <submittedName>
        <fullName evidence="8">Unannotated protein</fullName>
    </submittedName>
</protein>
<dbReference type="AlphaFoldDB" id="A0A6J7RGQ5"/>
<accession>A0A6J7RGQ5</accession>
<feature type="transmembrane region" description="Helical" evidence="1">
    <location>
        <begin position="100"/>
        <end position="123"/>
    </location>
</feature>
<feature type="transmembrane region" description="Helical" evidence="1">
    <location>
        <begin position="163"/>
        <end position="183"/>
    </location>
</feature>
<keyword evidence="1" id="KW-1133">Transmembrane helix</keyword>
<dbReference type="EMBL" id="CAESAD010000001">
    <property type="protein sequence ID" value="CAB4330490.1"/>
    <property type="molecule type" value="Genomic_DNA"/>
</dbReference>
<keyword evidence="1" id="KW-0472">Membrane</keyword>
<evidence type="ECO:0000256" key="1">
    <source>
        <dbReference type="SAM" id="Phobius"/>
    </source>
</evidence>
<keyword evidence="1" id="KW-0812">Transmembrane</keyword>
<proteinExistence type="predicted"/>
<organism evidence="8">
    <name type="scientific">freshwater metagenome</name>
    <dbReference type="NCBI Taxonomy" id="449393"/>
    <lineage>
        <taxon>unclassified sequences</taxon>
        <taxon>metagenomes</taxon>
        <taxon>ecological metagenomes</taxon>
    </lineage>
</organism>
<evidence type="ECO:0000313" key="7">
    <source>
        <dbReference type="EMBL" id="CAB4847545.1"/>
    </source>
</evidence>